<sequence length="57" mass="6425">TQLLWARVRARRSRSQRPDPAAMAEPSRSESAPLRERVLQDGPDSGRQHPALPRRPG</sequence>
<protein>
    <submittedName>
        <fullName evidence="1">Uncharacterized protein</fullName>
    </submittedName>
</protein>
<dbReference type="EMBL" id="JABSTQ010011251">
    <property type="protein sequence ID" value="KAG0413520.1"/>
    <property type="molecule type" value="Genomic_DNA"/>
</dbReference>
<gene>
    <name evidence="1" type="ORF">HPB47_009328</name>
</gene>
<accession>A0AC60P2A0</accession>
<feature type="non-terminal residue" evidence="1">
    <location>
        <position position="57"/>
    </location>
</feature>
<keyword evidence="2" id="KW-1185">Reference proteome</keyword>
<proteinExistence type="predicted"/>
<evidence type="ECO:0000313" key="1">
    <source>
        <dbReference type="EMBL" id="KAG0413520.1"/>
    </source>
</evidence>
<comment type="caution">
    <text evidence="1">The sequence shown here is derived from an EMBL/GenBank/DDBJ whole genome shotgun (WGS) entry which is preliminary data.</text>
</comment>
<dbReference type="Proteomes" id="UP000805193">
    <property type="component" value="Unassembled WGS sequence"/>
</dbReference>
<organism evidence="1 2">
    <name type="scientific">Ixodes persulcatus</name>
    <name type="common">Taiga tick</name>
    <dbReference type="NCBI Taxonomy" id="34615"/>
    <lineage>
        <taxon>Eukaryota</taxon>
        <taxon>Metazoa</taxon>
        <taxon>Ecdysozoa</taxon>
        <taxon>Arthropoda</taxon>
        <taxon>Chelicerata</taxon>
        <taxon>Arachnida</taxon>
        <taxon>Acari</taxon>
        <taxon>Parasitiformes</taxon>
        <taxon>Ixodida</taxon>
        <taxon>Ixodoidea</taxon>
        <taxon>Ixodidae</taxon>
        <taxon>Ixodinae</taxon>
        <taxon>Ixodes</taxon>
    </lineage>
</organism>
<feature type="non-terminal residue" evidence="1">
    <location>
        <position position="1"/>
    </location>
</feature>
<evidence type="ECO:0000313" key="2">
    <source>
        <dbReference type="Proteomes" id="UP000805193"/>
    </source>
</evidence>
<reference evidence="1 2" key="1">
    <citation type="journal article" date="2020" name="Cell">
        <title>Large-Scale Comparative Analyses of Tick Genomes Elucidate Their Genetic Diversity and Vector Capacities.</title>
        <authorList>
            <consortium name="Tick Genome and Microbiome Consortium (TIGMIC)"/>
            <person name="Jia N."/>
            <person name="Wang J."/>
            <person name="Shi W."/>
            <person name="Du L."/>
            <person name="Sun Y."/>
            <person name="Zhan W."/>
            <person name="Jiang J.F."/>
            <person name="Wang Q."/>
            <person name="Zhang B."/>
            <person name="Ji P."/>
            <person name="Bell-Sakyi L."/>
            <person name="Cui X.M."/>
            <person name="Yuan T.T."/>
            <person name="Jiang B.G."/>
            <person name="Yang W.F."/>
            <person name="Lam T.T."/>
            <person name="Chang Q.C."/>
            <person name="Ding S.J."/>
            <person name="Wang X.J."/>
            <person name="Zhu J.G."/>
            <person name="Ruan X.D."/>
            <person name="Zhao L."/>
            <person name="Wei J.T."/>
            <person name="Ye R.Z."/>
            <person name="Que T.C."/>
            <person name="Du C.H."/>
            <person name="Zhou Y.H."/>
            <person name="Cheng J.X."/>
            <person name="Dai P.F."/>
            <person name="Guo W.B."/>
            <person name="Han X.H."/>
            <person name="Huang E.J."/>
            <person name="Li L.F."/>
            <person name="Wei W."/>
            <person name="Gao Y.C."/>
            <person name="Liu J.Z."/>
            <person name="Shao H.Z."/>
            <person name="Wang X."/>
            <person name="Wang C.C."/>
            <person name="Yang T.C."/>
            <person name="Huo Q.B."/>
            <person name="Li W."/>
            <person name="Chen H.Y."/>
            <person name="Chen S.E."/>
            <person name="Zhou L.G."/>
            <person name="Ni X.B."/>
            <person name="Tian J.H."/>
            <person name="Sheng Y."/>
            <person name="Liu T."/>
            <person name="Pan Y.S."/>
            <person name="Xia L.Y."/>
            <person name="Li J."/>
            <person name="Zhao F."/>
            <person name="Cao W.C."/>
        </authorList>
    </citation>
    <scope>NUCLEOTIDE SEQUENCE [LARGE SCALE GENOMIC DNA]</scope>
    <source>
        <strain evidence="1">Iper-2018</strain>
    </source>
</reference>
<name>A0AC60P2A0_IXOPE</name>